<reference evidence="3" key="1">
    <citation type="journal article" date="2023" name="G3 (Bethesda)">
        <title>Whole genome assemblies of Zophobas morio and Tenebrio molitor.</title>
        <authorList>
            <person name="Kaur S."/>
            <person name="Stinson S.A."/>
            <person name="diCenzo G.C."/>
        </authorList>
    </citation>
    <scope>NUCLEOTIDE SEQUENCE</scope>
    <source>
        <strain evidence="3">QUZm001</strain>
    </source>
</reference>
<dbReference type="Proteomes" id="UP001168821">
    <property type="component" value="Unassembled WGS sequence"/>
</dbReference>
<evidence type="ECO:0000313" key="3">
    <source>
        <dbReference type="EMBL" id="KAJ3654617.1"/>
    </source>
</evidence>
<gene>
    <name evidence="3" type="ORF">Zmor_013792</name>
</gene>
<evidence type="ECO:0000256" key="2">
    <source>
        <dbReference type="SAM" id="MobiDB-lite"/>
    </source>
</evidence>
<evidence type="ECO:0000313" key="4">
    <source>
        <dbReference type="Proteomes" id="UP001168821"/>
    </source>
</evidence>
<protein>
    <submittedName>
        <fullName evidence="3">Uncharacterized protein</fullName>
    </submittedName>
</protein>
<keyword evidence="1" id="KW-0175">Coiled coil</keyword>
<name>A0AA38IDM5_9CUCU</name>
<evidence type="ECO:0000256" key="1">
    <source>
        <dbReference type="SAM" id="Coils"/>
    </source>
</evidence>
<feature type="compositionally biased region" description="Basic residues" evidence="2">
    <location>
        <begin position="1"/>
        <end position="10"/>
    </location>
</feature>
<accession>A0AA38IDM5</accession>
<feature type="compositionally biased region" description="Basic and acidic residues" evidence="2">
    <location>
        <begin position="37"/>
        <end position="47"/>
    </location>
</feature>
<sequence length="113" mass="13765">MRKQKLMSKRKKDESNSSPEEQREYQRIKSNAKSPTKNKESRQQKEFIDVTEEEEIEELMKKMLSELRKDVKEDMMELKNEINEDIREIKNSLKIMKVEIMENRRKIEQSETQ</sequence>
<dbReference type="EMBL" id="JALNTZ010000004">
    <property type="protein sequence ID" value="KAJ3654617.1"/>
    <property type="molecule type" value="Genomic_DNA"/>
</dbReference>
<feature type="coiled-coil region" evidence="1">
    <location>
        <begin position="61"/>
        <end position="113"/>
    </location>
</feature>
<organism evidence="3 4">
    <name type="scientific">Zophobas morio</name>
    <dbReference type="NCBI Taxonomy" id="2755281"/>
    <lineage>
        <taxon>Eukaryota</taxon>
        <taxon>Metazoa</taxon>
        <taxon>Ecdysozoa</taxon>
        <taxon>Arthropoda</taxon>
        <taxon>Hexapoda</taxon>
        <taxon>Insecta</taxon>
        <taxon>Pterygota</taxon>
        <taxon>Neoptera</taxon>
        <taxon>Endopterygota</taxon>
        <taxon>Coleoptera</taxon>
        <taxon>Polyphaga</taxon>
        <taxon>Cucujiformia</taxon>
        <taxon>Tenebrionidae</taxon>
        <taxon>Zophobas</taxon>
    </lineage>
</organism>
<feature type="compositionally biased region" description="Basic and acidic residues" evidence="2">
    <location>
        <begin position="11"/>
        <end position="27"/>
    </location>
</feature>
<dbReference type="AlphaFoldDB" id="A0AA38IDM5"/>
<comment type="caution">
    <text evidence="3">The sequence shown here is derived from an EMBL/GenBank/DDBJ whole genome shotgun (WGS) entry which is preliminary data.</text>
</comment>
<feature type="region of interest" description="Disordered" evidence="2">
    <location>
        <begin position="1"/>
        <end position="47"/>
    </location>
</feature>
<proteinExistence type="predicted"/>
<keyword evidence="4" id="KW-1185">Reference proteome</keyword>